<gene>
    <name evidence="2" type="ORF">O0S08_31550</name>
</gene>
<dbReference type="EMBL" id="CP114040">
    <property type="protein sequence ID" value="WAS90746.1"/>
    <property type="molecule type" value="Genomic_DNA"/>
</dbReference>
<feature type="domain" description="Group II intron maturase-specific" evidence="1">
    <location>
        <begin position="26"/>
        <end position="93"/>
    </location>
</feature>
<proteinExistence type="predicted"/>
<protein>
    <recommendedName>
        <fullName evidence="1">Group II intron maturase-specific domain-containing protein</fullName>
    </recommendedName>
</protein>
<evidence type="ECO:0000313" key="3">
    <source>
        <dbReference type="Proteomes" id="UP001164459"/>
    </source>
</evidence>
<dbReference type="Proteomes" id="UP001164459">
    <property type="component" value="Chromosome"/>
</dbReference>
<organism evidence="2 3">
    <name type="scientific">Nannocystis punicea</name>
    <dbReference type="NCBI Taxonomy" id="2995304"/>
    <lineage>
        <taxon>Bacteria</taxon>
        <taxon>Pseudomonadati</taxon>
        <taxon>Myxococcota</taxon>
        <taxon>Polyangia</taxon>
        <taxon>Nannocystales</taxon>
        <taxon>Nannocystaceae</taxon>
        <taxon>Nannocystis</taxon>
    </lineage>
</organism>
<reference evidence="2" key="1">
    <citation type="submission" date="2022-11" db="EMBL/GenBank/DDBJ databases">
        <title>Minimal conservation of predation-associated metabolite biosynthetic gene clusters underscores biosynthetic potential of Myxococcota including descriptions for ten novel species: Archangium lansinium sp. nov., Myxococcus landrumus sp. nov., Nannocystis bai.</title>
        <authorList>
            <person name="Ahearne A."/>
            <person name="Stevens C."/>
            <person name="Dowd S."/>
        </authorList>
    </citation>
    <scope>NUCLEOTIDE SEQUENCE</scope>
    <source>
        <strain evidence="2">Fl3</strain>
    </source>
</reference>
<name>A0ABY7GUV7_9BACT</name>
<dbReference type="RefSeq" id="WP_269033073.1">
    <property type="nucleotide sequence ID" value="NZ_CP114040.1"/>
</dbReference>
<accession>A0ABY7GUV7</accession>
<dbReference type="InterPro" id="IPR013597">
    <property type="entry name" value="Mat_intron_G2"/>
</dbReference>
<keyword evidence="3" id="KW-1185">Reference proteome</keyword>
<sequence length="127" mass="15138">MSGPIWEKERRRAYFLQRWPSTRSLTRVRQRVKELTGRNRHGVKDVRVIIRDINPVLRGWANYFLTGNAAAKFNQIDTYVWSRLRAFMVKRKGRHLHAGEAKVWTRDFFHNHGLHRLRGTVQYPEAA</sequence>
<dbReference type="Pfam" id="PF08388">
    <property type="entry name" value="GIIM"/>
    <property type="match status" value="1"/>
</dbReference>
<evidence type="ECO:0000259" key="1">
    <source>
        <dbReference type="Pfam" id="PF08388"/>
    </source>
</evidence>
<evidence type="ECO:0000313" key="2">
    <source>
        <dbReference type="EMBL" id="WAS90746.1"/>
    </source>
</evidence>